<feature type="non-terminal residue" evidence="2">
    <location>
        <position position="158"/>
    </location>
</feature>
<feature type="region of interest" description="Disordered" evidence="1">
    <location>
        <begin position="135"/>
        <end position="158"/>
    </location>
</feature>
<evidence type="ECO:0000313" key="3">
    <source>
        <dbReference type="Proteomes" id="UP000187203"/>
    </source>
</evidence>
<dbReference type="Proteomes" id="UP000187203">
    <property type="component" value="Unassembled WGS sequence"/>
</dbReference>
<comment type="caution">
    <text evidence="2">The sequence shown here is derived from an EMBL/GenBank/DDBJ whole genome shotgun (WGS) entry which is preliminary data.</text>
</comment>
<dbReference type="AlphaFoldDB" id="A0A1R3L2J5"/>
<keyword evidence="3" id="KW-1185">Reference proteome</keyword>
<feature type="compositionally biased region" description="Basic residues" evidence="1">
    <location>
        <begin position="148"/>
        <end position="158"/>
    </location>
</feature>
<protein>
    <submittedName>
        <fullName evidence="2">Uncharacterized protein</fullName>
    </submittedName>
</protein>
<sequence>MRPPLKPSLASGDRQPRRPAARTGARPRAAKTVAIDDWHLAAPRKRPRSTRIEAKDCGCQGGIHRYRRQSDGNYAHATASTMRESPAILTSLRPRHTGFVYRRNDHRPPGRWALGARRSWPATRFRHTALGRAAADRAWPTLASSPRRQPHSSTRCRP</sequence>
<feature type="region of interest" description="Disordered" evidence="1">
    <location>
        <begin position="1"/>
        <end position="53"/>
    </location>
</feature>
<gene>
    <name evidence="2" type="ORF">COLO4_01420</name>
</gene>
<reference evidence="3" key="1">
    <citation type="submission" date="2013-09" db="EMBL/GenBank/DDBJ databases">
        <title>Corchorus olitorius genome sequencing.</title>
        <authorList>
            <person name="Alam M."/>
            <person name="Haque M.S."/>
            <person name="Islam M.S."/>
            <person name="Emdad E.M."/>
            <person name="Islam M.M."/>
            <person name="Ahmed B."/>
            <person name="Halim A."/>
            <person name="Hossen Q.M.M."/>
            <person name="Hossain M.Z."/>
            <person name="Ahmed R."/>
            <person name="Khan M.M."/>
            <person name="Islam R."/>
            <person name="Rashid M.M."/>
            <person name="Khan S.A."/>
            <person name="Rahman M.S."/>
            <person name="Alam M."/>
            <person name="Yahiya A.S."/>
            <person name="Khan M.S."/>
            <person name="Azam M.S."/>
            <person name="Haque T."/>
            <person name="Lashkar M.Z.H."/>
            <person name="Akhand A.I."/>
            <person name="Morshed G."/>
            <person name="Roy S."/>
            <person name="Uddin K.S."/>
            <person name="Rabeya T."/>
            <person name="Hossain A.S."/>
            <person name="Chowdhury A."/>
            <person name="Snigdha A.R."/>
            <person name="Mortoza M.S."/>
            <person name="Matin S.A."/>
            <person name="Hoque S.M.E."/>
            <person name="Islam M.K."/>
            <person name="Roy D.K."/>
            <person name="Haider R."/>
            <person name="Moosa M.M."/>
            <person name="Elias S.M."/>
            <person name="Hasan A.M."/>
            <person name="Jahan S."/>
            <person name="Shafiuddin M."/>
            <person name="Mahmood N."/>
            <person name="Shommy N.S."/>
        </authorList>
    </citation>
    <scope>NUCLEOTIDE SEQUENCE [LARGE SCALE GENOMIC DNA]</scope>
    <source>
        <strain evidence="3">cv. O-4</strain>
    </source>
</reference>
<proteinExistence type="predicted"/>
<name>A0A1R3L2J5_9ROSI</name>
<organism evidence="2 3">
    <name type="scientific">Corchorus olitorius</name>
    <dbReference type="NCBI Taxonomy" id="93759"/>
    <lineage>
        <taxon>Eukaryota</taxon>
        <taxon>Viridiplantae</taxon>
        <taxon>Streptophyta</taxon>
        <taxon>Embryophyta</taxon>
        <taxon>Tracheophyta</taxon>
        <taxon>Spermatophyta</taxon>
        <taxon>Magnoliopsida</taxon>
        <taxon>eudicotyledons</taxon>
        <taxon>Gunneridae</taxon>
        <taxon>Pentapetalae</taxon>
        <taxon>rosids</taxon>
        <taxon>malvids</taxon>
        <taxon>Malvales</taxon>
        <taxon>Malvaceae</taxon>
        <taxon>Grewioideae</taxon>
        <taxon>Apeibeae</taxon>
        <taxon>Corchorus</taxon>
    </lineage>
</organism>
<dbReference type="EMBL" id="AWUE01003925">
    <property type="protein sequence ID" value="OMP13562.1"/>
    <property type="molecule type" value="Genomic_DNA"/>
</dbReference>
<accession>A0A1R3L2J5</accession>
<evidence type="ECO:0000313" key="2">
    <source>
        <dbReference type="EMBL" id="OMP13562.1"/>
    </source>
</evidence>
<evidence type="ECO:0000256" key="1">
    <source>
        <dbReference type="SAM" id="MobiDB-lite"/>
    </source>
</evidence>